<reference evidence="1 2" key="1">
    <citation type="submission" date="2024-06" db="EMBL/GenBank/DDBJ databases">
        <title>The Natural Products Discovery Center: Release of the First 8490 Sequenced Strains for Exploring Actinobacteria Biosynthetic Diversity.</title>
        <authorList>
            <person name="Kalkreuter E."/>
            <person name="Kautsar S.A."/>
            <person name="Yang D."/>
            <person name="Bader C.D."/>
            <person name="Teijaro C.N."/>
            <person name="Fluegel L."/>
            <person name="Davis C.M."/>
            <person name="Simpson J.R."/>
            <person name="Lauterbach L."/>
            <person name="Steele A.D."/>
            <person name="Gui C."/>
            <person name="Meng S."/>
            <person name="Li G."/>
            <person name="Viehrig K."/>
            <person name="Ye F."/>
            <person name="Su P."/>
            <person name="Kiefer A.F."/>
            <person name="Nichols A."/>
            <person name="Cepeda A.J."/>
            <person name="Yan W."/>
            <person name="Fan B."/>
            <person name="Jiang Y."/>
            <person name="Adhikari A."/>
            <person name="Zheng C.-J."/>
            <person name="Schuster L."/>
            <person name="Cowan T.M."/>
            <person name="Smanski M.J."/>
            <person name="Chevrette M.G."/>
            <person name="De Carvalho L.P.S."/>
            <person name="Shen B."/>
        </authorList>
    </citation>
    <scope>NUCLEOTIDE SEQUENCE [LARGE SCALE GENOMIC DNA]</scope>
    <source>
        <strain evidence="1 2">NPDC019583</strain>
    </source>
</reference>
<protein>
    <submittedName>
        <fullName evidence="1">Uncharacterized protein</fullName>
    </submittedName>
</protein>
<gene>
    <name evidence="1" type="ORF">ABZ568_00740</name>
</gene>
<dbReference type="Proteomes" id="UP001550603">
    <property type="component" value="Unassembled WGS sequence"/>
</dbReference>
<dbReference type="RefSeq" id="WP_359784370.1">
    <property type="nucleotide sequence ID" value="NZ_JBEYBN010000001.1"/>
</dbReference>
<organism evidence="1 2">
    <name type="scientific">Streptomyces olindensis</name>
    <dbReference type="NCBI Taxonomy" id="358823"/>
    <lineage>
        <taxon>Bacteria</taxon>
        <taxon>Bacillati</taxon>
        <taxon>Actinomycetota</taxon>
        <taxon>Actinomycetes</taxon>
        <taxon>Kitasatosporales</taxon>
        <taxon>Streptomycetaceae</taxon>
        <taxon>Streptomyces</taxon>
    </lineage>
</organism>
<dbReference type="EMBL" id="JBEYBN010000001">
    <property type="protein sequence ID" value="MEU2264988.1"/>
    <property type="molecule type" value="Genomic_DNA"/>
</dbReference>
<comment type="caution">
    <text evidence="1">The sequence shown here is derived from an EMBL/GenBank/DDBJ whole genome shotgun (WGS) entry which is preliminary data.</text>
</comment>
<proteinExistence type="predicted"/>
<sequence>MPAVFFDLDPTASGVTLPAVPKWHSLYGSPELAAVRPVRAADVRPGDRWVGTIDTARFVHRKAPLERLRGYWGYEFTAAPIAAEDGRIQLCVWKGEPYVVAPNSWTLVVPACRPAPPGGRAHGEGVTVTEVVARRLAALVAVVRCQVRHAQGEPLLKLLESASVTAALAPVEDGRRLPAVTLDTLQEAVDLLESAPDLAAEIGGALQRSVAPAVGSGEPVEISRILYRVRFIWPDARWVLREPPGVKASLTWHGGPNVEEVGEELRWPDIVWVRHP</sequence>
<accession>A0ABV2XLW3</accession>
<keyword evidence="2" id="KW-1185">Reference proteome</keyword>
<evidence type="ECO:0000313" key="2">
    <source>
        <dbReference type="Proteomes" id="UP001550603"/>
    </source>
</evidence>
<evidence type="ECO:0000313" key="1">
    <source>
        <dbReference type="EMBL" id="MEU2264988.1"/>
    </source>
</evidence>
<name>A0ABV2XLW3_9ACTN</name>